<dbReference type="PROSITE" id="PS50111">
    <property type="entry name" value="CHEMOTAXIS_TRANSDUC_2"/>
    <property type="match status" value="1"/>
</dbReference>
<dbReference type="SUPFAM" id="SSF58104">
    <property type="entry name" value="Methyl-accepting chemotaxis protein (MCP) signaling domain"/>
    <property type="match status" value="1"/>
</dbReference>
<keyword evidence="1 2" id="KW-0807">Transducer</keyword>
<name>W6SK15_9CLOT</name>
<dbReference type="PATRIC" id="fig|1216932.3.peg.2954"/>
<reference evidence="4 5" key="1">
    <citation type="submission" date="2013-11" db="EMBL/GenBank/DDBJ databases">
        <title>Complete genome sequence of Clostridum sp. M2/40.</title>
        <authorList>
            <person name="Wibberg D."/>
            <person name="Puehler A."/>
            <person name="Schlueter A."/>
        </authorList>
    </citation>
    <scope>NUCLEOTIDE SEQUENCE [LARGE SCALE GENOMIC DNA]</scope>
    <source>
        <strain evidence="5">M2/40</strain>
    </source>
</reference>
<evidence type="ECO:0000256" key="2">
    <source>
        <dbReference type="PROSITE-ProRule" id="PRU00284"/>
    </source>
</evidence>
<feature type="domain" description="Methyl-accepting transducer" evidence="3">
    <location>
        <begin position="1"/>
        <end position="110"/>
    </location>
</feature>
<dbReference type="RefSeq" id="WP_197537953.1">
    <property type="nucleotide sequence ID" value="NZ_HG917869.1"/>
</dbReference>
<dbReference type="STRING" id="1216932.CM240_2988"/>
<evidence type="ECO:0000259" key="3">
    <source>
        <dbReference type="PROSITE" id="PS50111"/>
    </source>
</evidence>
<proteinExistence type="predicted"/>
<dbReference type="InterPro" id="IPR004089">
    <property type="entry name" value="MCPsignal_dom"/>
</dbReference>
<organism evidence="4 5">
    <name type="scientific">Clostridium bornimense</name>
    <dbReference type="NCBI Taxonomy" id="1216932"/>
    <lineage>
        <taxon>Bacteria</taxon>
        <taxon>Bacillati</taxon>
        <taxon>Bacillota</taxon>
        <taxon>Clostridia</taxon>
        <taxon>Eubacteriales</taxon>
        <taxon>Clostridiaceae</taxon>
        <taxon>Clostridium</taxon>
    </lineage>
</organism>
<dbReference type="Pfam" id="PF00015">
    <property type="entry name" value="MCPsignal"/>
    <property type="match status" value="1"/>
</dbReference>
<dbReference type="KEGG" id="clt:CM240_2988"/>
<dbReference type="PANTHER" id="PTHR32089:SF112">
    <property type="entry name" value="LYSOZYME-LIKE PROTEIN-RELATED"/>
    <property type="match status" value="1"/>
</dbReference>
<gene>
    <name evidence="4" type="ORF">CM240_2988</name>
</gene>
<dbReference type="HOGENOM" id="CLU_2166562_0_0_9"/>
<dbReference type="AlphaFoldDB" id="W6SK15"/>
<accession>W6SK15</accession>
<dbReference type="GO" id="GO:0016020">
    <property type="term" value="C:membrane"/>
    <property type="evidence" value="ECO:0007669"/>
    <property type="project" value="InterPro"/>
</dbReference>
<sequence length="110" mass="11924">MDKSKSTKESTNSVTDAVNSVANNLIEIEKMNQAIRSITEQTNLLALNAAIEASRAGELGKGFAVVAEEIRKLAEETAISAKQIDEVIKTIRNTTNIAVEKVKETSITVY</sequence>
<evidence type="ECO:0000313" key="5">
    <source>
        <dbReference type="Proteomes" id="UP000019426"/>
    </source>
</evidence>
<dbReference type="Proteomes" id="UP000019426">
    <property type="component" value="Chromosome M2/40_rep2"/>
</dbReference>
<dbReference type="eggNOG" id="COG0840">
    <property type="taxonomic scope" value="Bacteria"/>
</dbReference>
<dbReference type="PANTHER" id="PTHR32089">
    <property type="entry name" value="METHYL-ACCEPTING CHEMOTAXIS PROTEIN MCPB"/>
    <property type="match status" value="1"/>
</dbReference>
<dbReference type="GO" id="GO:0007165">
    <property type="term" value="P:signal transduction"/>
    <property type="evidence" value="ECO:0007669"/>
    <property type="project" value="UniProtKB-KW"/>
</dbReference>
<dbReference type="Gene3D" id="1.10.287.950">
    <property type="entry name" value="Methyl-accepting chemotaxis protein"/>
    <property type="match status" value="1"/>
</dbReference>
<protein>
    <submittedName>
        <fullName evidence="4">Methyl-accepting chemotaxis sensory transducer</fullName>
    </submittedName>
</protein>
<evidence type="ECO:0000256" key="1">
    <source>
        <dbReference type="ARBA" id="ARBA00023224"/>
    </source>
</evidence>
<keyword evidence="5" id="KW-1185">Reference proteome</keyword>
<evidence type="ECO:0000313" key="4">
    <source>
        <dbReference type="EMBL" id="CDM70105.1"/>
    </source>
</evidence>
<dbReference type="EMBL" id="HG917869">
    <property type="protein sequence ID" value="CDM70105.1"/>
    <property type="molecule type" value="Genomic_DNA"/>
</dbReference>